<keyword evidence="1" id="KW-0732">Signal</keyword>
<dbReference type="AlphaFoldDB" id="A0A8J9ZBJ4"/>
<dbReference type="Gene3D" id="2.70.220.10">
    <property type="entry name" value="Ganglioside GM2 activator"/>
    <property type="match status" value="2"/>
</dbReference>
<dbReference type="GO" id="GO:0008047">
    <property type="term" value="F:enzyme activator activity"/>
    <property type="evidence" value="ECO:0007669"/>
    <property type="project" value="InterPro"/>
</dbReference>
<dbReference type="GO" id="GO:0005319">
    <property type="term" value="F:lipid transporter activity"/>
    <property type="evidence" value="ECO:0007669"/>
    <property type="project" value="TreeGrafter"/>
</dbReference>
<keyword evidence="3" id="KW-1185">Reference proteome</keyword>
<proteinExistence type="predicted"/>
<evidence type="ECO:0000256" key="1">
    <source>
        <dbReference type="ARBA" id="ARBA00022729"/>
    </source>
</evidence>
<organism evidence="2 3">
    <name type="scientific">Branchiostoma lanceolatum</name>
    <name type="common">Common lancelet</name>
    <name type="synonym">Amphioxus lanceolatum</name>
    <dbReference type="NCBI Taxonomy" id="7740"/>
    <lineage>
        <taxon>Eukaryota</taxon>
        <taxon>Metazoa</taxon>
        <taxon>Chordata</taxon>
        <taxon>Cephalochordata</taxon>
        <taxon>Leptocardii</taxon>
        <taxon>Amphioxiformes</taxon>
        <taxon>Branchiostomatidae</taxon>
        <taxon>Branchiostoma</taxon>
    </lineage>
</organism>
<name>A0A8J9ZBJ4_BRALA</name>
<gene>
    <name evidence="2" type="primary">Hypp8823</name>
    <name evidence="2" type="ORF">BLAG_LOCUS11072</name>
</gene>
<accession>A0A8J9ZBJ4</accession>
<dbReference type="PANTHER" id="PTHR17357">
    <property type="entry name" value="GM2 GANGLIOSIDE ACTIVATOR PROTEIN"/>
    <property type="match status" value="1"/>
</dbReference>
<sequence>MLVFLLSTLALVGAQEVVHFDEHYQFGHLQSPIDQTIVFDCGSNPNRAIKNPKFTFDRDNLELPGSFIIQDFEIEISKPIPRPLKGRVEAWRTIWLLGGAANTIQIGCFNLASSGTVGLDGVGTCDYGDLCEILDLNTPIDDITGQPKAVTVDYGDLCQILDLNTPINDTTGQPTCFNEAMNLGIPEDDCTCEGIIAPKIYSIPNWNNEVDLTDLEPGLITFLAEGDYELKLIAEDDAGNEEACIGIRVAVKEWEDPNATGGWLFGKRKRRSTGH</sequence>
<evidence type="ECO:0000313" key="3">
    <source>
        <dbReference type="Proteomes" id="UP000838412"/>
    </source>
</evidence>
<dbReference type="OrthoDB" id="6409159at2759"/>
<reference evidence="2" key="1">
    <citation type="submission" date="2022-01" db="EMBL/GenBank/DDBJ databases">
        <authorList>
            <person name="Braso-Vives M."/>
        </authorList>
    </citation>
    <scope>NUCLEOTIDE SEQUENCE</scope>
</reference>
<dbReference type="PANTHER" id="PTHR17357:SF0">
    <property type="entry name" value="GANGLIOSIDE GM2 ACTIVATOR"/>
    <property type="match status" value="1"/>
</dbReference>
<dbReference type="Proteomes" id="UP000838412">
    <property type="component" value="Chromosome 18"/>
</dbReference>
<dbReference type="InterPro" id="IPR028996">
    <property type="entry name" value="GM2-AP"/>
</dbReference>
<dbReference type="InterPro" id="IPR036846">
    <property type="entry name" value="GM2-AP_sf"/>
</dbReference>
<protein>
    <submittedName>
        <fullName evidence="2">Hypp8823 protein</fullName>
    </submittedName>
</protein>
<evidence type="ECO:0000313" key="2">
    <source>
        <dbReference type="EMBL" id="CAH1250238.1"/>
    </source>
</evidence>
<dbReference type="GO" id="GO:0009898">
    <property type="term" value="C:cytoplasmic side of plasma membrane"/>
    <property type="evidence" value="ECO:0007669"/>
    <property type="project" value="TreeGrafter"/>
</dbReference>
<dbReference type="GO" id="GO:0006689">
    <property type="term" value="P:ganglioside catabolic process"/>
    <property type="evidence" value="ECO:0007669"/>
    <property type="project" value="InterPro"/>
</dbReference>
<dbReference type="EMBL" id="OV696703">
    <property type="protein sequence ID" value="CAH1250238.1"/>
    <property type="molecule type" value="Genomic_DNA"/>
</dbReference>
<dbReference type="SUPFAM" id="SSF63707">
    <property type="entry name" value="Ganglioside M2 (gm2) activator"/>
    <property type="match status" value="2"/>
</dbReference>